<evidence type="ECO:0000313" key="2">
    <source>
        <dbReference type="Proteomes" id="UP000251197"/>
    </source>
</evidence>
<reference evidence="1 2" key="1">
    <citation type="submission" date="2018-06" db="EMBL/GenBank/DDBJ databases">
        <authorList>
            <consortium name="Pathogen Informatics"/>
            <person name="Doyle S."/>
        </authorList>
    </citation>
    <scope>NUCLEOTIDE SEQUENCE [LARGE SCALE GENOMIC DNA]</scope>
    <source>
        <strain evidence="1 2">NCTC12120</strain>
    </source>
</reference>
<dbReference type="EC" id="6.3.3.3" evidence="1"/>
<protein>
    <submittedName>
        <fullName evidence="1">ATP-dependent dethiobiotin synthetase BioD 1</fullName>
        <ecNumber evidence="1">6.3.3.3</ecNumber>
    </submittedName>
</protein>
<proteinExistence type="predicted"/>
<gene>
    <name evidence="1" type="primary">bioD1_3</name>
    <name evidence="1" type="ORF">NCTC12120_06434</name>
</gene>
<evidence type="ECO:0000313" key="1">
    <source>
        <dbReference type="EMBL" id="SQC93320.1"/>
    </source>
</evidence>
<dbReference type="EMBL" id="UAVU01000010">
    <property type="protein sequence ID" value="SQC93320.1"/>
    <property type="molecule type" value="Genomic_DNA"/>
</dbReference>
<dbReference type="Proteomes" id="UP000251197">
    <property type="component" value="Unassembled WGS sequence"/>
</dbReference>
<dbReference type="GO" id="GO:0004141">
    <property type="term" value="F:dethiobiotin synthase activity"/>
    <property type="evidence" value="ECO:0007669"/>
    <property type="project" value="UniProtKB-EC"/>
</dbReference>
<keyword evidence="1" id="KW-0436">Ligase</keyword>
<name>A0A2X3L0E5_9ENTR</name>
<organism evidence="1 2">
    <name type="scientific">Cedecea neteri</name>
    <dbReference type="NCBI Taxonomy" id="158822"/>
    <lineage>
        <taxon>Bacteria</taxon>
        <taxon>Pseudomonadati</taxon>
        <taxon>Pseudomonadota</taxon>
        <taxon>Gammaproteobacteria</taxon>
        <taxon>Enterobacterales</taxon>
        <taxon>Enterobacteriaceae</taxon>
        <taxon>Cedecea</taxon>
    </lineage>
</organism>
<accession>A0A2X3L0E5</accession>
<dbReference type="AlphaFoldDB" id="A0A2X3L0E5"/>
<sequence>MRSAKKESSISHHGPINYSLLSSGLQRLSDQMDHVVVEGTGGWRSLMNDLRPLSDWVVQEQFAGAAGGGDPGRVH</sequence>